<name>A0A2W7R5S1_9RHOB</name>
<reference evidence="1 2" key="1">
    <citation type="submission" date="2018-06" db="EMBL/GenBank/DDBJ databases">
        <title>Genomic Encyclopedia of Archaeal and Bacterial Type Strains, Phase II (KMG-II): from individual species to whole genera.</title>
        <authorList>
            <person name="Goeker M."/>
        </authorList>
    </citation>
    <scope>NUCLEOTIDE SEQUENCE [LARGE SCALE GENOMIC DNA]</scope>
    <source>
        <strain evidence="1 2">DSM 18774</strain>
    </source>
</reference>
<proteinExistence type="predicted"/>
<dbReference type="Proteomes" id="UP000249538">
    <property type="component" value="Unassembled WGS sequence"/>
</dbReference>
<keyword evidence="1" id="KW-0418">Kinase</keyword>
<evidence type="ECO:0000313" key="1">
    <source>
        <dbReference type="EMBL" id="PZX53650.1"/>
    </source>
</evidence>
<dbReference type="GO" id="GO:0016301">
    <property type="term" value="F:kinase activity"/>
    <property type="evidence" value="ECO:0007669"/>
    <property type="project" value="UniProtKB-KW"/>
</dbReference>
<keyword evidence="1" id="KW-0808">Transferase</keyword>
<evidence type="ECO:0000313" key="2">
    <source>
        <dbReference type="Proteomes" id="UP000249538"/>
    </source>
</evidence>
<gene>
    <name evidence="1" type="ORF">LX76_02289</name>
</gene>
<comment type="caution">
    <text evidence="1">The sequence shown here is derived from an EMBL/GenBank/DDBJ whole genome shotgun (WGS) entry which is preliminary data.</text>
</comment>
<dbReference type="RefSeq" id="WP_170139636.1">
    <property type="nucleotide sequence ID" value="NZ_QKZS01000006.1"/>
</dbReference>
<organism evidence="1 2">
    <name type="scientific">Cereibacter changlensis</name>
    <dbReference type="NCBI Taxonomy" id="402884"/>
    <lineage>
        <taxon>Bacteria</taxon>
        <taxon>Pseudomonadati</taxon>
        <taxon>Pseudomonadota</taxon>
        <taxon>Alphaproteobacteria</taxon>
        <taxon>Rhodobacterales</taxon>
        <taxon>Paracoccaceae</taxon>
        <taxon>Cereibacter</taxon>
    </lineage>
</organism>
<sequence length="277" mass="28310">MAAEPGNPQTLPTQRISGAVRVAGHFGELLQGRLGPEGPVALVTLPCPPLAAEAARRPGPLALHQTAPVMPPGQFGGFLRVLGAPAEGSFRLRLEMPLGGGAGASTAARVALAHAAGVTDPAIVARACLASEGASDPLMFPAPGRLLWASREARVLAELPPLPEMEILGGFFGPPRRTDPSDGNFAVIDDLVSGWQSAPDLAGFAALASASARRCLERRGPEDDPTPALAAALGAAGFAIAHTGSARALIFAPGAAPRGAEERLAAAGFRQILRYRL</sequence>
<protein>
    <submittedName>
        <fullName evidence="1">Threonine kinase</fullName>
    </submittedName>
</protein>
<dbReference type="AlphaFoldDB" id="A0A2W7R5S1"/>
<accession>A0A2W7R5S1</accession>
<dbReference type="EMBL" id="QKZS01000006">
    <property type="protein sequence ID" value="PZX53650.1"/>
    <property type="molecule type" value="Genomic_DNA"/>
</dbReference>